<reference evidence="2" key="1">
    <citation type="submission" date="2021-06" db="EMBL/GenBank/DDBJ databases">
        <authorList>
            <person name="Kallberg Y."/>
            <person name="Tangrot J."/>
            <person name="Rosling A."/>
        </authorList>
    </citation>
    <scope>NUCLEOTIDE SEQUENCE</scope>
    <source>
        <strain evidence="2">AZ414A</strain>
    </source>
</reference>
<evidence type="ECO:0000313" key="3">
    <source>
        <dbReference type="Proteomes" id="UP000789706"/>
    </source>
</evidence>
<proteinExistence type="predicted"/>
<comment type="caution">
    <text evidence="2">The sequence shown here is derived from an EMBL/GenBank/DDBJ whole genome shotgun (WGS) entry which is preliminary data.</text>
</comment>
<keyword evidence="1" id="KW-0472">Membrane</keyword>
<protein>
    <submittedName>
        <fullName evidence="2">11573_t:CDS:1</fullName>
    </submittedName>
</protein>
<accession>A0A9N9E440</accession>
<evidence type="ECO:0000256" key="1">
    <source>
        <dbReference type="SAM" id="Phobius"/>
    </source>
</evidence>
<feature type="transmembrane region" description="Helical" evidence="1">
    <location>
        <begin position="21"/>
        <end position="38"/>
    </location>
</feature>
<evidence type="ECO:0000313" key="2">
    <source>
        <dbReference type="EMBL" id="CAG8661850.1"/>
    </source>
</evidence>
<dbReference type="EMBL" id="CAJVPK010008594">
    <property type="protein sequence ID" value="CAG8661850.1"/>
    <property type="molecule type" value="Genomic_DNA"/>
</dbReference>
<keyword evidence="1" id="KW-0812">Transmembrane</keyword>
<organism evidence="2 3">
    <name type="scientific">Diversispora eburnea</name>
    <dbReference type="NCBI Taxonomy" id="1213867"/>
    <lineage>
        <taxon>Eukaryota</taxon>
        <taxon>Fungi</taxon>
        <taxon>Fungi incertae sedis</taxon>
        <taxon>Mucoromycota</taxon>
        <taxon>Glomeromycotina</taxon>
        <taxon>Glomeromycetes</taxon>
        <taxon>Diversisporales</taxon>
        <taxon>Diversisporaceae</taxon>
        <taxon>Diversispora</taxon>
    </lineage>
</organism>
<name>A0A9N9E440_9GLOM</name>
<gene>
    <name evidence="2" type="ORF">DEBURN_LOCUS11784</name>
</gene>
<dbReference type="AlphaFoldDB" id="A0A9N9E440"/>
<feature type="non-terminal residue" evidence="2">
    <location>
        <position position="1"/>
    </location>
</feature>
<keyword evidence="3" id="KW-1185">Reference proteome</keyword>
<sequence>TIKEYYRLYYEAKSRISDSSNMYCVIAIDYAIYMLFVPEKSLVT</sequence>
<dbReference type="Proteomes" id="UP000789706">
    <property type="component" value="Unassembled WGS sequence"/>
</dbReference>
<feature type="non-terminal residue" evidence="2">
    <location>
        <position position="44"/>
    </location>
</feature>
<keyword evidence="1" id="KW-1133">Transmembrane helix</keyword>